<dbReference type="EMBL" id="FR695870">
    <property type="protein sequence ID" value="CBX28820.1"/>
    <property type="molecule type" value="Genomic_DNA"/>
</dbReference>
<accession>E1YE61</accession>
<sequence>MRFEWDPKKAEANIKKHGVTFQEAATVFGDPLAITFQDPDHSVDEERQMTFGLSLQKRLIIVSHTERKDRTRIINARLMDRKERVIYEEG</sequence>
<dbReference type="Pfam" id="PF04365">
    <property type="entry name" value="BrnT_toxin"/>
    <property type="match status" value="1"/>
</dbReference>
<dbReference type="InterPro" id="IPR007460">
    <property type="entry name" value="BrnT_toxin"/>
</dbReference>
<dbReference type="AlphaFoldDB" id="E1YE61"/>
<dbReference type="InterPro" id="IPR038573">
    <property type="entry name" value="BrnT_sf"/>
</dbReference>
<reference evidence="1" key="1">
    <citation type="journal article" date="2011" name="Environ. Microbiol.">
        <title>Genomic insights into the metabolic potential of the polycyclic aromatic hydrocarbon degrading sulfate-reducing Deltaproteobacterium N47.</title>
        <authorList>
            <person name="Bergmann F."/>
            <person name="Selesi D."/>
            <person name="Weinmaier T."/>
            <person name="Tischler P."/>
            <person name="Rattei T."/>
            <person name="Meckenstock R.U."/>
        </authorList>
    </citation>
    <scope>NUCLEOTIDE SEQUENCE</scope>
</reference>
<name>E1YE61_9BACT</name>
<dbReference type="Gene3D" id="3.10.450.530">
    <property type="entry name" value="Ribonuclease toxin, BrnT, of type II toxin-antitoxin system"/>
    <property type="match status" value="1"/>
</dbReference>
<organism evidence="1">
    <name type="scientific">uncultured Desulfobacterium sp</name>
    <dbReference type="NCBI Taxonomy" id="201089"/>
    <lineage>
        <taxon>Bacteria</taxon>
        <taxon>Pseudomonadati</taxon>
        <taxon>Thermodesulfobacteriota</taxon>
        <taxon>Desulfobacteria</taxon>
        <taxon>Desulfobacterales</taxon>
        <taxon>Desulfobacteriaceae</taxon>
        <taxon>Desulfobacterium</taxon>
        <taxon>environmental samples</taxon>
    </lineage>
</organism>
<proteinExistence type="predicted"/>
<protein>
    <recommendedName>
        <fullName evidence="2">BrnT family toxin</fullName>
    </recommendedName>
</protein>
<evidence type="ECO:0008006" key="2">
    <source>
        <dbReference type="Google" id="ProtNLM"/>
    </source>
</evidence>
<evidence type="ECO:0000313" key="1">
    <source>
        <dbReference type="EMBL" id="CBX28820.1"/>
    </source>
</evidence>
<gene>
    <name evidence="1" type="ORF">N47_B19660</name>
</gene>